<dbReference type="HOGENOM" id="CLU_2327258_0_0_2"/>
<dbReference type="EMBL" id="CP003243">
    <property type="protein sequence ID" value="AFD00231.1"/>
    <property type="molecule type" value="Genomic_DNA"/>
</dbReference>
<proteinExistence type="predicted"/>
<evidence type="ECO:0000313" key="2">
    <source>
        <dbReference type="Proteomes" id="UP000005233"/>
    </source>
</evidence>
<gene>
    <name evidence="1" type="ordered locus">Mtc_1479</name>
</gene>
<dbReference type="eggNOG" id="arCOG11644">
    <property type="taxonomic scope" value="Archaea"/>
</dbReference>
<sequence length="98" mass="11723">MRIDMCHLIEDDVKGLTDLEDVAEVRYPTGCVDMTKREILCKLSEIEFRMNGTWTEEFLEEFENDWRYRKAPELARILVDKLTEIYEWSEPAYEKLLG</sequence>
<accession>H8I5Z7</accession>
<dbReference type="RefSeq" id="WP_014406062.1">
    <property type="nucleotide sequence ID" value="NC_017034.1"/>
</dbReference>
<name>H8I5Z7_METCZ</name>
<evidence type="ECO:0000313" key="1">
    <source>
        <dbReference type="EMBL" id="AFD00231.1"/>
    </source>
</evidence>
<dbReference type="STRING" id="1041930.Mtc_1479"/>
<organism evidence="1 2">
    <name type="scientific">Methanocella conradii (strain DSM 24694 / JCM 17849 / CGMCC 1.5162 / HZ254)</name>
    <dbReference type="NCBI Taxonomy" id="1041930"/>
    <lineage>
        <taxon>Archaea</taxon>
        <taxon>Methanobacteriati</taxon>
        <taxon>Methanobacteriota</taxon>
        <taxon>Stenosarchaea group</taxon>
        <taxon>Methanomicrobia</taxon>
        <taxon>Methanocellales</taxon>
        <taxon>Methanocellaceae</taxon>
        <taxon>Methanocella</taxon>
    </lineage>
</organism>
<dbReference type="Proteomes" id="UP000005233">
    <property type="component" value="Chromosome"/>
</dbReference>
<keyword evidence="2" id="KW-1185">Reference proteome</keyword>
<dbReference type="OrthoDB" id="146439at2157"/>
<dbReference type="KEGG" id="mez:Mtc_1479"/>
<reference evidence="1 2" key="1">
    <citation type="journal article" date="2012" name="J. Bacteriol.">
        <title>Complete genome sequence of a thermophilic methanogen, Methanocella conradii HZ254, isolated from Chinese rice field soil.</title>
        <authorList>
            <person name="Lu Z."/>
            <person name="Lu Y."/>
        </authorList>
    </citation>
    <scope>NUCLEOTIDE SEQUENCE [LARGE SCALE GENOMIC DNA]</scope>
    <source>
        <strain evidence="2">DSM 24694 / JCM 17849 / CGMCC 1.5162 / HZ254</strain>
    </source>
</reference>
<dbReference type="AlphaFoldDB" id="H8I5Z7"/>
<protein>
    <submittedName>
        <fullName evidence="1">Uncharacterized protein</fullName>
    </submittedName>
</protein>
<dbReference type="GeneID" id="11971610"/>